<dbReference type="InterPro" id="IPR011258">
    <property type="entry name" value="BPG-indep_PGM_N"/>
</dbReference>
<dbReference type="AlphaFoldDB" id="A0A1M5Y4F7"/>
<dbReference type="InterPro" id="IPR017850">
    <property type="entry name" value="Alkaline_phosphatase_core_sf"/>
</dbReference>
<feature type="binding site" evidence="13">
    <location>
        <position position="467"/>
    </location>
    <ligand>
        <name>Mn(2+)</name>
        <dbReference type="ChEBI" id="CHEBI:29035"/>
        <label>2</label>
    </ligand>
</feature>
<evidence type="ECO:0000256" key="4">
    <source>
        <dbReference type="ARBA" id="ARBA00004798"/>
    </source>
</evidence>
<feature type="binding site" evidence="12">
    <location>
        <position position="137"/>
    </location>
    <ligand>
        <name>substrate</name>
    </ligand>
</feature>
<proteinExistence type="inferred from homology"/>
<name>A0A1M5Y4F7_9BACT</name>
<keyword evidence="7" id="KW-0324">Glycolysis</keyword>
<dbReference type="Gene3D" id="3.40.720.10">
    <property type="entry name" value="Alkaline Phosphatase, subunit A"/>
    <property type="match status" value="1"/>
</dbReference>
<evidence type="ECO:0000256" key="13">
    <source>
        <dbReference type="PIRSR" id="PIRSR001492-3"/>
    </source>
</evidence>
<dbReference type="InterPro" id="IPR006124">
    <property type="entry name" value="Metalloenzyme"/>
</dbReference>
<dbReference type="GO" id="GO:0004619">
    <property type="term" value="F:phosphoglycerate mutase activity"/>
    <property type="evidence" value="ECO:0007669"/>
    <property type="project" value="UniProtKB-UniRule"/>
</dbReference>
<evidence type="ECO:0000256" key="8">
    <source>
        <dbReference type="ARBA" id="ARBA00023211"/>
    </source>
</evidence>
<feature type="binding site" evidence="13">
    <location>
        <position position="429"/>
    </location>
    <ligand>
        <name>Mn(2+)</name>
        <dbReference type="ChEBI" id="CHEBI:29035"/>
        <label>1</label>
    </ligand>
</feature>
<feature type="binding site" evidence="12">
    <location>
        <position position="210"/>
    </location>
    <ligand>
        <name>substrate</name>
    </ligand>
</feature>
<protein>
    <recommendedName>
        <fullName evidence="10">2,3-bisphosphoglycerate-independent phosphoglycerate mutase</fullName>
        <ecNumber evidence="10">5.4.2.12</ecNumber>
    </recommendedName>
</protein>
<dbReference type="SUPFAM" id="SSF53649">
    <property type="entry name" value="Alkaline phosphatase-like"/>
    <property type="match status" value="1"/>
</dbReference>
<dbReference type="RefSeq" id="WP_073378210.1">
    <property type="nucleotide sequence ID" value="NZ_FQXS01000027.1"/>
</dbReference>
<dbReference type="Pfam" id="PF06415">
    <property type="entry name" value="iPGM_N"/>
    <property type="match status" value="1"/>
</dbReference>
<dbReference type="InterPro" id="IPR005995">
    <property type="entry name" value="Pgm_bpd_ind"/>
</dbReference>
<feature type="domain" description="BPG-independent PGAM N-terminal" evidence="15">
    <location>
        <begin position="99"/>
        <end position="318"/>
    </location>
</feature>
<dbReference type="NCBIfam" id="TIGR01307">
    <property type="entry name" value="pgm_bpd_ind"/>
    <property type="match status" value="1"/>
</dbReference>
<evidence type="ECO:0000313" key="17">
    <source>
        <dbReference type="Proteomes" id="UP000184139"/>
    </source>
</evidence>
<dbReference type="STRING" id="1121409.SAMN02745124_03586"/>
<dbReference type="GO" id="GO:0005737">
    <property type="term" value="C:cytoplasm"/>
    <property type="evidence" value="ECO:0007669"/>
    <property type="project" value="InterPro"/>
</dbReference>
<feature type="binding site" evidence="13">
    <location>
        <position position="487"/>
    </location>
    <ligand>
        <name>Mn(2+)</name>
        <dbReference type="ChEBI" id="CHEBI:29035"/>
        <label>1</label>
    </ligand>
</feature>
<organism evidence="16 17">
    <name type="scientific">Desulfofustis glycolicus DSM 9705</name>
    <dbReference type="NCBI Taxonomy" id="1121409"/>
    <lineage>
        <taxon>Bacteria</taxon>
        <taxon>Pseudomonadati</taxon>
        <taxon>Thermodesulfobacteriota</taxon>
        <taxon>Desulfobulbia</taxon>
        <taxon>Desulfobulbales</taxon>
        <taxon>Desulfocapsaceae</taxon>
        <taxon>Desulfofustis</taxon>
    </lineage>
</organism>
<dbReference type="SUPFAM" id="SSF64158">
    <property type="entry name" value="2,3-Bisphosphoglycerate-independent phosphoglycerate mutase, substrate-binding domain"/>
    <property type="match status" value="1"/>
</dbReference>
<feature type="binding site" evidence="12">
    <location>
        <position position="357"/>
    </location>
    <ligand>
        <name>substrate</name>
    </ligand>
</feature>
<sequence>MKGDYRLQPAVTSNTVDGPVVAVILDGIGIGRGDASDGITVSYTPVIDALLAEPLMTTLKAHGAAVGLPTDDDMGNSEVGHNALGAGRIFAQGAKLVGRAIESGDIFRSAAWRQIEERCSSGGTLHLIGLVSDGNVHSHINHLYALLEHCRQTGIGRIRIHGLLDGRDVGQKSALDYFVPLEQRCTELQQAGCDCRIASGGGRMVTTMDRYEADWRIVERGWQAHVLGEARPFPSAVEAIETYYREDPSQTDQYLDSFVVTGDSGPIGTIQDGDAVVCFNFRGDRAIELSRAFEEPDFSEFDRQRVPDVFYAGMMEYDGDAKIPSHFLVEPPVIHGTLGEYLCGSGVTSLALSETQKFGHVTYFWNGNKSGYIDRDLERYVEIESDRLAFDLRPWMKAAEITEQAIDAVASGRYRFIRLNYPNGDMVGHTGVEAAVRIAVETVDLCLGRLLAAVEKAGGIALITADHGNADCMWTEKDGVRSPMVSHTRNPVPLVIKDYGGTKRFAMSNLEQQGLANVAATLCLLLGFEPPPDYEPPLIVQVS</sequence>
<evidence type="ECO:0000313" key="16">
    <source>
        <dbReference type="EMBL" id="SHI06383.1"/>
    </source>
</evidence>
<evidence type="ECO:0000256" key="10">
    <source>
        <dbReference type="NCBIfam" id="TIGR01307"/>
    </source>
</evidence>
<feature type="binding site" evidence="12">
    <location>
        <position position="203"/>
    </location>
    <ligand>
        <name>substrate</name>
    </ligand>
</feature>
<dbReference type="FunFam" id="3.40.1450.10:FF:000002">
    <property type="entry name" value="2,3-bisphosphoglycerate-independent phosphoglycerate mutase"/>
    <property type="match status" value="1"/>
</dbReference>
<evidence type="ECO:0000259" key="14">
    <source>
        <dbReference type="Pfam" id="PF01676"/>
    </source>
</evidence>
<comment type="similarity">
    <text evidence="5">Belongs to the BPG-independent phosphoglycerate mutase family.</text>
</comment>
<comment type="catalytic activity">
    <reaction evidence="1">
        <text>(2R)-2-phosphoglycerate = (2R)-3-phosphoglycerate</text>
        <dbReference type="Rhea" id="RHEA:15901"/>
        <dbReference type="ChEBI" id="CHEBI:58272"/>
        <dbReference type="ChEBI" id="CHEBI:58289"/>
        <dbReference type="EC" id="5.4.2.12"/>
    </reaction>
</comment>
<evidence type="ECO:0000256" key="1">
    <source>
        <dbReference type="ARBA" id="ARBA00000370"/>
    </source>
</evidence>
<keyword evidence="9" id="KW-0413">Isomerase</keyword>
<feature type="domain" description="Metalloenzyme" evidence="14">
    <location>
        <begin position="19"/>
        <end position="529"/>
    </location>
</feature>
<accession>A0A1M5Y4F7</accession>
<dbReference type="GO" id="GO:0006007">
    <property type="term" value="P:glucose catabolic process"/>
    <property type="evidence" value="ECO:0007669"/>
    <property type="project" value="InterPro"/>
</dbReference>
<comment type="cofactor">
    <cofactor evidence="2">
        <name>Mn(2+)</name>
        <dbReference type="ChEBI" id="CHEBI:29035"/>
    </cofactor>
</comment>
<dbReference type="EMBL" id="FQXS01000027">
    <property type="protein sequence ID" value="SHI06383.1"/>
    <property type="molecule type" value="Genomic_DNA"/>
</dbReference>
<evidence type="ECO:0000256" key="12">
    <source>
        <dbReference type="PIRSR" id="PIRSR001492-2"/>
    </source>
</evidence>
<dbReference type="GO" id="GO:0006096">
    <property type="term" value="P:glycolytic process"/>
    <property type="evidence" value="ECO:0007669"/>
    <property type="project" value="UniProtKB-UniRule"/>
</dbReference>
<feature type="binding site" evidence="13">
    <location>
        <position position="425"/>
    </location>
    <ligand>
        <name>Mn(2+)</name>
        <dbReference type="ChEBI" id="CHEBI:29035"/>
        <label>1</label>
    </ligand>
</feature>
<evidence type="ECO:0000256" key="6">
    <source>
        <dbReference type="ARBA" id="ARBA00022723"/>
    </source>
</evidence>
<dbReference type="CDD" id="cd16010">
    <property type="entry name" value="iPGM"/>
    <property type="match status" value="1"/>
</dbReference>
<evidence type="ECO:0000256" key="5">
    <source>
        <dbReference type="ARBA" id="ARBA00008819"/>
    </source>
</evidence>
<dbReference type="UniPathway" id="UPA00109">
    <property type="reaction ID" value="UER00186"/>
</dbReference>
<dbReference type="Proteomes" id="UP000184139">
    <property type="component" value="Unassembled WGS sequence"/>
</dbReference>
<keyword evidence="6 13" id="KW-0479">Metal-binding</keyword>
<comment type="function">
    <text evidence="3">Catalyzes the interconversion of 2-phosphoglycerate and 3-phosphoglycerate.</text>
</comment>
<evidence type="ECO:0000256" key="7">
    <source>
        <dbReference type="ARBA" id="ARBA00023152"/>
    </source>
</evidence>
<feature type="binding site" evidence="12">
    <location>
        <begin position="282"/>
        <end position="285"/>
    </location>
    <ligand>
        <name>substrate</name>
    </ligand>
</feature>
<dbReference type="InterPro" id="IPR036646">
    <property type="entry name" value="PGAM_B_sf"/>
</dbReference>
<dbReference type="PIRSF" id="PIRSF001492">
    <property type="entry name" value="IPGAM"/>
    <property type="match status" value="1"/>
</dbReference>
<evidence type="ECO:0000256" key="11">
    <source>
        <dbReference type="PIRSR" id="PIRSR001492-1"/>
    </source>
</evidence>
<dbReference type="Pfam" id="PF01676">
    <property type="entry name" value="Metalloenzyme"/>
    <property type="match status" value="1"/>
</dbReference>
<evidence type="ECO:0000256" key="9">
    <source>
        <dbReference type="ARBA" id="ARBA00023235"/>
    </source>
</evidence>
<reference evidence="16 17" key="1">
    <citation type="submission" date="2016-11" db="EMBL/GenBank/DDBJ databases">
        <authorList>
            <person name="Jaros S."/>
            <person name="Januszkiewicz K."/>
            <person name="Wedrychowicz H."/>
        </authorList>
    </citation>
    <scope>NUCLEOTIDE SEQUENCE [LARGE SCALE GENOMIC DNA]</scope>
    <source>
        <strain evidence="16 17">DSM 9705</strain>
    </source>
</reference>
<dbReference type="PANTHER" id="PTHR31637:SF0">
    <property type="entry name" value="2,3-BISPHOSPHOGLYCERATE-INDEPENDENT PHOSPHOGLYCERATE MUTASE"/>
    <property type="match status" value="1"/>
</dbReference>
<feature type="binding site" evidence="12">
    <location>
        <begin position="167"/>
        <end position="168"/>
    </location>
    <ligand>
        <name>substrate</name>
    </ligand>
</feature>
<gene>
    <name evidence="16" type="ORF">SAMN02745124_03586</name>
</gene>
<comment type="pathway">
    <text evidence="4">Carbohydrate degradation; glycolysis; pyruvate from D-glyceraldehyde 3-phosphate: step 3/5.</text>
</comment>
<evidence type="ECO:0000259" key="15">
    <source>
        <dbReference type="Pfam" id="PF06415"/>
    </source>
</evidence>
<feature type="binding site" evidence="13">
    <location>
        <position position="466"/>
    </location>
    <ligand>
        <name>Mn(2+)</name>
        <dbReference type="ChEBI" id="CHEBI:29035"/>
        <label>2</label>
    </ligand>
</feature>
<evidence type="ECO:0000256" key="2">
    <source>
        <dbReference type="ARBA" id="ARBA00001936"/>
    </source>
</evidence>
<feature type="active site" description="Phosphoserine intermediate" evidence="11">
    <location>
        <position position="77"/>
    </location>
</feature>
<dbReference type="Gene3D" id="3.40.1450.10">
    <property type="entry name" value="BPG-independent phosphoglycerate mutase, domain B"/>
    <property type="match status" value="1"/>
</dbReference>
<keyword evidence="8 13" id="KW-0464">Manganese</keyword>
<feature type="binding site" evidence="13">
    <location>
        <position position="26"/>
    </location>
    <ligand>
        <name>Mn(2+)</name>
        <dbReference type="ChEBI" id="CHEBI:29035"/>
        <label>2</label>
    </ligand>
</feature>
<evidence type="ECO:0000256" key="3">
    <source>
        <dbReference type="ARBA" id="ARBA00002315"/>
    </source>
</evidence>
<dbReference type="GO" id="GO:0030145">
    <property type="term" value="F:manganese ion binding"/>
    <property type="evidence" value="ECO:0007669"/>
    <property type="project" value="InterPro"/>
</dbReference>
<feature type="binding site" evidence="13">
    <location>
        <position position="77"/>
    </location>
    <ligand>
        <name>Mn(2+)</name>
        <dbReference type="ChEBI" id="CHEBI:29035"/>
        <label>2</label>
    </ligand>
</feature>
<dbReference type="EC" id="5.4.2.12" evidence="10"/>
<keyword evidence="17" id="KW-1185">Reference proteome</keyword>
<dbReference type="PANTHER" id="PTHR31637">
    <property type="entry name" value="2,3-BISPHOSPHOGLYCERATE-INDEPENDENT PHOSPHOGLYCERATE MUTASE"/>
    <property type="match status" value="1"/>
</dbReference>